<evidence type="ECO:0000313" key="2">
    <source>
        <dbReference type="Proteomes" id="UP000838756"/>
    </source>
</evidence>
<dbReference type="EMBL" id="CAKXAJ010026448">
    <property type="protein sequence ID" value="CAH2268545.1"/>
    <property type="molecule type" value="Genomic_DNA"/>
</dbReference>
<accession>A0A8S4SGL2</accession>
<protein>
    <submittedName>
        <fullName evidence="1">Jg2232 protein</fullName>
    </submittedName>
</protein>
<proteinExistence type="predicted"/>
<dbReference type="Proteomes" id="UP000838756">
    <property type="component" value="Unassembled WGS sequence"/>
</dbReference>
<comment type="caution">
    <text evidence="1">The sequence shown here is derived from an EMBL/GenBank/DDBJ whole genome shotgun (WGS) entry which is preliminary data.</text>
</comment>
<dbReference type="OrthoDB" id="7475332at2759"/>
<keyword evidence="2" id="KW-1185">Reference proteome</keyword>
<dbReference type="AlphaFoldDB" id="A0A8S4SGL2"/>
<reference evidence="1" key="1">
    <citation type="submission" date="2022-03" db="EMBL/GenBank/DDBJ databases">
        <authorList>
            <person name="Lindestad O."/>
        </authorList>
    </citation>
    <scope>NUCLEOTIDE SEQUENCE</scope>
</reference>
<name>A0A8S4SGL2_9NEOP</name>
<organism evidence="1 2">
    <name type="scientific">Pararge aegeria aegeria</name>
    <dbReference type="NCBI Taxonomy" id="348720"/>
    <lineage>
        <taxon>Eukaryota</taxon>
        <taxon>Metazoa</taxon>
        <taxon>Ecdysozoa</taxon>
        <taxon>Arthropoda</taxon>
        <taxon>Hexapoda</taxon>
        <taxon>Insecta</taxon>
        <taxon>Pterygota</taxon>
        <taxon>Neoptera</taxon>
        <taxon>Endopterygota</taxon>
        <taxon>Lepidoptera</taxon>
        <taxon>Glossata</taxon>
        <taxon>Ditrysia</taxon>
        <taxon>Papilionoidea</taxon>
        <taxon>Nymphalidae</taxon>
        <taxon>Satyrinae</taxon>
        <taxon>Satyrini</taxon>
        <taxon>Parargina</taxon>
        <taxon>Pararge</taxon>
    </lineage>
</organism>
<gene>
    <name evidence="1" type="primary">jg2232</name>
    <name evidence="1" type="ORF">PAEG_LOCUS26890</name>
</gene>
<evidence type="ECO:0000313" key="1">
    <source>
        <dbReference type="EMBL" id="CAH2268545.1"/>
    </source>
</evidence>
<sequence length="146" mass="16471">MLCFIRKSLREEEKLLQMEEGATISLKVLVCEIAFLGLIITMNMQSPEEYSYLDEEPQQIMPYKLEVPILHMAIIDALGTRNQPESGDTGDVTSCTDSALISLTSLLDDDFVSTTDELADERFEETNSTRNRVLWDATEEGSNLDE</sequence>